<feature type="transmembrane region" description="Helical" evidence="6">
    <location>
        <begin position="12"/>
        <end position="45"/>
    </location>
</feature>
<dbReference type="OrthoDB" id="9773730at2"/>
<comment type="caution">
    <text evidence="7">The sequence shown here is derived from an EMBL/GenBank/DDBJ whole genome shotgun (WGS) entry which is preliminary data.</text>
</comment>
<keyword evidence="4 6" id="KW-1133">Transmembrane helix</keyword>
<evidence type="ECO:0000256" key="6">
    <source>
        <dbReference type="SAM" id="Phobius"/>
    </source>
</evidence>
<feature type="transmembrane region" description="Helical" evidence="6">
    <location>
        <begin position="267"/>
        <end position="286"/>
    </location>
</feature>
<organism evidence="7 8">
    <name type="scientific">Chryseobacterium lacus</name>
    <dbReference type="NCBI Taxonomy" id="2058346"/>
    <lineage>
        <taxon>Bacteria</taxon>
        <taxon>Pseudomonadati</taxon>
        <taxon>Bacteroidota</taxon>
        <taxon>Flavobacteriia</taxon>
        <taxon>Flavobacteriales</taxon>
        <taxon>Weeksellaceae</taxon>
        <taxon>Chryseobacterium group</taxon>
        <taxon>Chryseobacterium</taxon>
    </lineage>
</organism>
<reference evidence="7 8" key="1">
    <citation type="submission" date="2018-07" db="EMBL/GenBank/DDBJ databases">
        <title>Chryseobacterium lacus sp. nov., isolated from lake water.</title>
        <authorList>
            <person name="Li C.-M."/>
        </authorList>
    </citation>
    <scope>NUCLEOTIDE SEQUENCE [LARGE SCALE GENOMIC DNA]</scope>
    <source>
        <strain evidence="7 8">YLOS41</strain>
    </source>
</reference>
<evidence type="ECO:0000313" key="8">
    <source>
        <dbReference type="Proteomes" id="UP000252172"/>
    </source>
</evidence>
<evidence type="ECO:0000313" key="7">
    <source>
        <dbReference type="EMBL" id="RCU42999.1"/>
    </source>
</evidence>
<evidence type="ECO:0000256" key="4">
    <source>
        <dbReference type="ARBA" id="ARBA00022989"/>
    </source>
</evidence>
<dbReference type="Pfam" id="PF01594">
    <property type="entry name" value="AI-2E_transport"/>
    <property type="match status" value="1"/>
</dbReference>
<dbReference type="Proteomes" id="UP000252172">
    <property type="component" value="Unassembled WGS sequence"/>
</dbReference>
<feature type="transmembrane region" description="Helical" evidence="6">
    <location>
        <begin position="147"/>
        <end position="166"/>
    </location>
</feature>
<feature type="transmembrane region" description="Helical" evidence="6">
    <location>
        <begin position="298"/>
        <end position="323"/>
    </location>
</feature>
<dbReference type="PANTHER" id="PTHR21716">
    <property type="entry name" value="TRANSMEMBRANE PROTEIN"/>
    <property type="match status" value="1"/>
</dbReference>
<dbReference type="GO" id="GO:0016020">
    <property type="term" value="C:membrane"/>
    <property type="evidence" value="ECO:0007669"/>
    <property type="project" value="UniProtKB-SubCell"/>
</dbReference>
<feature type="transmembrane region" description="Helical" evidence="6">
    <location>
        <begin position="229"/>
        <end position="255"/>
    </location>
</feature>
<dbReference type="AlphaFoldDB" id="A0A368N164"/>
<dbReference type="PANTHER" id="PTHR21716:SF4">
    <property type="entry name" value="TRANSMEMBRANE PROTEIN 245"/>
    <property type="match status" value="1"/>
</dbReference>
<evidence type="ECO:0000256" key="1">
    <source>
        <dbReference type="ARBA" id="ARBA00004141"/>
    </source>
</evidence>
<dbReference type="EMBL" id="QPIE01000004">
    <property type="protein sequence ID" value="RCU42999.1"/>
    <property type="molecule type" value="Genomic_DNA"/>
</dbReference>
<name>A0A368N164_9FLAO</name>
<keyword evidence="5 6" id="KW-0472">Membrane</keyword>
<keyword evidence="8" id="KW-1185">Reference proteome</keyword>
<evidence type="ECO:0000256" key="3">
    <source>
        <dbReference type="ARBA" id="ARBA00022692"/>
    </source>
</evidence>
<comment type="subcellular location">
    <subcellularLocation>
        <location evidence="1">Membrane</location>
        <topology evidence="1">Multi-pass membrane protein</topology>
    </subcellularLocation>
</comment>
<dbReference type="RefSeq" id="WP_114303585.1">
    <property type="nucleotide sequence ID" value="NZ_QPIE01000004.1"/>
</dbReference>
<comment type="similarity">
    <text evidence="2">Belongs to the autoinducer-2 exporter (AI-2E) (TC 2.A.86) family.</text>
</comment>
<evidence type="ECO:0000256" key="2">
    <source>
        <dbReference type="ARBA" id="ARBA00009773"/>
    </source>
</evidence>
<sequence length="365" mass="41672">MDKLFKETTVLRALVLFSIFLVLVIAFQLSYFVTGFLGAVTLYVVTRNFYHRLVERNRWNKNLATILIILSIIVCFGIPIWIVLEILIPQINDALKDPQKIIERFQPIVRYLQNHEFIQRFDIEFTSHDLLNVVNRIISYIPSTLNWVGQFFANILVALFILYFMLMGSRSMERSLKEMLPFSEKSKRYFIKENLDLIRSNAYGVPIMAVSQGIIAIIGYSIFGVEQAVFWGLMTGLASIVPVVGTMVVWVPLCIYQMATGDVNSGLLLSLYCLIFVGGIDNVLRFTLLKKMADIHPLITVFGVILGLQLFGAMGLVFGPLLLSLPRILYAVYKIEKRQYLPLTTEETEEAFLVTDENITENVEK</sequence>
<dbReference type="InterPro" id="IPR002549">
    <property type="entry name" value="AI-2E-like"/>
</dbReference>
<accession>A0A368N164</accession>
<feature type="transmembrane region" description="Helical" evidence="6">
    <location>
        <begin position="66"/>
        <end position="88"/>
    </location>
</feature>
<feature type="transmembrane region" description="Helical" evidence="6">
    <location>
        <begin position="202"/>
        <end position="223"/>
    </location>
</feature>
<gene>
    <name evidence="7" type="ORF">DQ356_06060</name>
</gene>
<proteinExistence type="inferred from homology"/>
<protein>
    <submittedName>
        <fullName evidence="7">AI-2E family transporter</fullName>
    </submittedName>
</protein>
<keyword evidence="3 6" id="KW-0812">Transmembrane</keyword>
<evidence type="ECO:0000256" key="5">
    <source>
        <dbReference type="ARBA" id="ARBA00023136"/>
    </source>
</evidence>